<dbReference type="Proteomes" id="UP001055811">
    <property type="component" value="Linkage Group LG05"/>
</dbReference>
<sequence>METVIKIKFGDTLRRIYMEDFDFDMVALREKICTLFGLNLDVDFTLTYIDEDEDVVTLCDDNDLDDLESQSLNPIRMTVRLNPDNHAKPSLTSNENSAPVTSTQNQLPIQSLNSAVTIILRHVPERLHNAFLKLLLDLVWQNMTGVSYTLPGEDGSRDSKNGDLQLETEKKDRGLADIDLNIPYSESETVQFPENDLDIKGYSGSVDFGTCVDLNQCPFIGMPLSSDPFVHASPTPSDEVGSITIHKDIVCDGCEVHPITGPRFKSKLKDDFDLCGLCFEESGHDAADYIRIDLPLTCSTPKGFQKDPEVVINPNMDQKSEICENKSIRTVTIESEDMYFDAQAPQKDKETKT</sequence>
<protein>
    <submittedName>
        <fullName evidence="1">Uncharacterized protein</fullName>
    </submittedName>
</protein>
<gene>
    <name evidence="1" type="ORF">L2E82_27351</name>
</gene>
<dbReference type="EMBL" id="CM042013">
    <property type="protein sequence ID" value="KAI3737353.1"/>
    <property type="molecule type" value="Genomic_DNA"/>
</dbReference>
<name>A0ACB9CT48_CICIN</name>
<evidence type="ECO:0000313" key="2">
    <source>
        <dbReference type="Proteomes" id="UP001055811"/>
    </source>
</evidence>
<reference evidence="1 2" key="2">
    <citation type="journal article" date="2022" name="Mol. Ecol. Resour.">
        <title>The genomes of chicory, endive, great burdock and yacon provide insights into Asteraceae paleo-polyploidization history and plant inulin production.</title>
        <authorList>
            <person name="Fan W."/>
            <person name="Wang S."/>
            <person name="Wang H."/>
            <person name="Wang A."/>
            <person name="Jiang F."/>
            <person name="Liu H."/>
            <person name="Zhao H."/>
            <person name="Xu D."/>
            <person name="Zhang Y."/>
        </authorList>
    </citation>
    <scope>NUCLEOTIDE SEQUENCE [LARGE SCALE GENOMIC DNA]</scope>
    <source>
        <strain evidence="2">cv. Punajuju</strain>
        <tissue evidence="1">Leaves</tissue>
    </source>
</reference>
<accession>A0ACB9CT48</accession>
<comment type="caution">
    <text evidence="1">The sequence shown here is derived from an EMBL/GenBank/DDBJ whole genome shotgun (WGS) entry which is preliminary data.</text>
</comment>
<organism evidence="1 2">
    <name type="scientific">Cichorium intybus</name>
    <name type="common">Chicory</name>
    <dbReference type="NCBI Taxonomy" id="13427"/>
    <lineage>
        <taxon>Eukaryota</taxon>
        <taxon>Viridiplantae</taxon>
        <taxon>Streptophyta</taxon>
        <taxon>Embryophyta</taxon>
        <taxon>Tracheophyta</taxon>
        <taxon>Spermatophyta</taxon>
        <taxon>Magnoliopsida</taxon>
        <taxon>eudicotyledons</taxon>
        <taxon>Gunneridae</taxon>
        <taxon>Pentapetalae</taxon>
        <taxon>asterids</taxon>
        <taxon>campanulids</taxon>
        <taxon>Asterales</taxon>
        <taxon>Asteraceae</taxon>
        <taxon>Cichorioideae</taxon>
        <taxon>Cichorieae</taxon>
        <taxon>Cichoriinae</taxon>
        <taxon>Cichorium</taxon>
    </lineage>
</organism>
<reference evidence="2" key="1">
    <citation type="journal article" date="2022" name="Mol. Ecol. Resour.">
        <title>The genomes of chicory, endive, great burdock and yacon provide insights into Asteraceae palaeo-polyploidization history and plant inulin production.</title>
        <authorList>
            <person name="Fan W."/>
            <person name="Wang S."/>
            <person name="Wang H."/>
            <person name="Wang A."/>
            <person name="Jiang F."/>
            <person name="Liu H."/>
            <person name="Zhao H."/>
            <person name="Xu D."/>
            <person name="Zhang Y."/>
        </authorList>
    </citation>
    <scope>NUCLEOTIDE SEQUENCE [LARGE SCALE GENOMIC DNA]</scope>
    <source>
        <strain evidence="2">cv. Punajuju</strain>
    </source>
</reference>
<evidence type="ECO:0000313" key="1">
    <source>
        <dbReference type="EMBL" id="KAI3737353.1"/>
    </source>
</evidence>
<keyword evidence="2" id="KW-1185">Reference proteome</keyword>
<proteinExistence type="predicted"/>